<reference evidence="1 2" key="1">
    <citation type="submission" date="2019-03" db="EMBL/GenBank/DDBJ databases">
        <title>Metabolic reconstructions from genomes of highly enriched 'Candidatus Accumulibacter' and 'Candidatus Competibacter' bioreactor populations.</title>
        <authorList>
            <person name="Annavajhala M.K."/>
            <person name="Welles L."/>
            <person name="Abbas B."/>
            <person name="Sorokin D."/>
            <person name="Park H."/>
            <person name="Van Loosdrecht M."/>
            <person name="Chandran K."/>
        </authorList>
    </citation>
    <scope>NUCLEOTIDE SEQUENCE [LARGE SCALE GENOMIC DNA]</scope>
    <source>
        <strain evidence="1 2">SBR_G</strain>
    </source>
</reference>
<evidence type="ECO:0000313" key="2">
    <source>
        <dbReference type="Proteomes" id="UP000760480"/>
    </source>
</evidence>
<proteinExistence type="predicted"/>
<dbReference type="Proteomes" id="UP000760480">
    <property type="component" value="Unassembled WGS sequence"/>
</dbReference>
<evidence type="ECO:0000313" key="1">
    <source>
        <dbReference type="EMBL" id="NMQ20918.1"/>
    </source>
</evidence>
<protein>
    <recommendedName>
        <fullName evidence="3">Nucleotidyltransferase family protein</fullName>
    </recommendedName>
</protein>
<organism evidence="1 2">
    <name type="scientific">Candidatus Competibacter phosphatis</name>
    <dbReference type="NCBI Taxonomy" id="221280"/>
    <lineage>
        <taxon>Bacteria</taxon>
        <taxon>Pseudomonadati</taxon>
        <taxon>Pseudomonadota</taxon>
        <taxon>Gammaproteobacteria</taxon>
        <taxon>Candidatus Competibacteraceae</taxon>
        <taxon>Candidatus Competibacter</taxon>
    </lineage>
</organism>
<dbReference type="RefSeq" id="WP_169250188.1">
    <property type="nucleotide sequence ID" value="NZ_SPMZ01000069.1"/>
</dbReference>
<dbReference type="InterPro" id="IPR039498">
    <property type="entry name" value="NTP_transf_5"/>
</dbReference>
<sequence length="354" mass="40130">MALIPPHRWLCRCLAPEALCPTTELTPTLDSPGFLWEPMLALAHRHLVAAPWYAALRRRDLLERAPAEMVEHLVVLHELSIQRNRLLRRELIRAAHAFNALGVEPLLLKGALALLPGQPPEIAARLLGDLDLLIPADRLADCRNALQALGYSATHKEDHHTSHHHAPPLFHPDHGAKFELHRAALGGPLAAALPAEEVWRNSQPISIERTFVRTPSLTHRVLHNLLHTLIQDHRAELGTVELRQVLDLVQFRAHEDAGIDWPLIRTRFAALGQGATLGGYLRITHNLFNQPPPDGIRFSIATAWLEWKFELCRRHRGASRGFYWWMRLKRLPKRLGTPSWYAMKIRALRSGESL</sequence>
<dbReference type="EMBL" id="SPMZ01000069">
    <property type="protein sequence ID" value="NMQ20918.1"/>
    <property type="molecule type" value="Genomic_DNA"/>
</dbReference>
<dbReference type="Pfam" id="PF14907">
    <property type="entry name" value="NTP_transf_5"/>
    <property type="match status" value="1"/>
</dbReference>
<gene>
    <name evidence="1" type="ORF">E4P82_18020</name>
</gene>
<evidence type="ECO:0008006" key="3">
    <source>
        <dbReference type="Google" id="ProtNLM"/>
    </source>
</evidence>
<comment type="caution">
    <text evidence="1">The sequence shown here is derived from an EMBL/GenBank/DDBJ whole genome shotgun (WGS) entry which is preliminary data.</text>
</comment>
<name>A0ABX1TNC5_9GAMM</name>
<keyword evidence="2" id="KW-1185">Reference proteome</keyword>
<accession>A0ABX1TNC5</accession>